<gene>
    <name evidence="9" type="primary">LOC103714072</name>
</gene>
<protein>
    <submittedName>
        <fullName evidence="9">Zinc finger CCCH domain-containing protein 56-like</fullName>
    </submittedName>
</protein>
<name>A0A8B7CHM9_PHODC</name>
<sequence>MIAAPEGMEPREEHQMVAAQERMEPREEHQIPILTSSSSDPKYKRRHCKKFYCKKFYTEEGCPYGDTCTFLHDEQSKARESVAISLSPTVGGGGYDGGPNASNQRPSSWKTRICNKWEVAGYCPYGSKCHFAHGAAELHRYGGGLVEMEGRDASSVATDSNQAGASTRAPADTVVASMTSVPHADVYHRRGPSQRSTVVGQRQGLGQGQRVRKSKWPDKIKGIYGDWIDESE</sequence>
<feature type="region of interest" description="Disordered" evidence="6">
    <location>
        <begin position="1"/>
        <end position="38"/>
    </location>
</feature>
<dbReference type="FunFam" id="4.10.1000.10:FF:000001">
    <property type="entry name" value="zinc finger CCCH domain-containing protein 15-like"/>
    <property type="match status" value="1"/>
</dbReference>
<reference evidence="9" key="1">
    <citation type="submission" date="2025-08" db="UniProtKB">
        <authorList>
            <consortium name="RefSeq"/>
        </authorList>
    </citation>
    <scope>IDENTIFICATION</scope>
    <source>
        <tissue evidence="9">Young leaves</tissue>
    </source>
</reference>
<dbReference type="AlphaFoldDB" id="A0A8B7CHM9"/>
<dbReference type="PANTHER" id="PTHR12547:SF18">
    <property type="entry name" value="PROTEIN TIS11"/>
    <property type="match status" value="1"/>
</dbReference>
<keyword evidence="2" id="KW-0677">Repeat</keyword>
<keyword evidence="4 5" id="KW-0862">Zinc</keyword>
<feature type="zinc finger region" description="C3H1-type" evidence="5">
    <location>
        <begin position="108"/>
        <end position="136"/>
    </location>
</feature>
<dbReference type="GeneID" id="103714072"/>
<evidence type="ECO:0000256" key="5">
    <source>
        <dbReference type="PROSITE-ProRule" id="PRU00723"/>
    </source>
</evidence>
<dbReference type="OrthoDB" id="410307at2759"/>
<feature type="region of interest" description="Disordered" evidence="6">
    <location>
        <begin position="185"/>
        <end position="217"/>
    </location>
</feature>
<dbReference type="InterPro" id="IPR000571">
    <property type="entry name" value="Znf_CCCH"/>
</dbReference>
<dbReference type="Proteomes" id="UP000228380">
    <property type="component" value="Unplaced"/>
</dbReference>
<dbReference type="InterPro" id="IPR045877">
    <property type="entry name" value="ZFP36-like"/>
</dbReference>
<dbReference type="SUPFAM" id="SSF90229">
    <property type="entry name" value="CCCH zinc finger"/>
    <property type="match status" value="2"/>
</dbReference>
<dbReference type="InterPro" id="IPR036855">
    <property type="entry name" value="Znf_CCCH_sf"/>
</dbReference>
<dbReference type="PANTHER" id="PTHR12547">
    <property type="entry name" value="CCCH ZINC FINGER/TIS11-RELATED"/>
    <property type="match status" value="1"/>
</dbReference>
<feature type="domain" description="C3H1-type" evidence="7">
    <location>
        <begin position="108"/>
        <end position="136"/>
    </location>
</feature>
<feature type="zinc finger region" description="C3H1-type" evidence="5">
    <location>
        <begin position="42"/>
        <end position="75"/>
    </location>
</feature>
<dbReference type="Pfam" id="PF18044">
    <property type="entry name" value="zf-CCCH_4"/>
    <property type="match status" value="1"/>
</dbReference>
<feature type="domain" description="C3H1-type" evidence="7">
    <location>
        <begin position="42"/>
        <end position="75"/>
    </location>
</feature>
<feature type="compositionally biased region" description="Basic and acidic residues" evidence="6">
    <location>
        <begin position="8"/>
        <end position="30"/>
    </location>
</feature>
<dbReference type="InterPro" id="IPR041367">
    <property type="entry name" value="Znf-CCCH_4"/>
</dbReference>
<dbReference type="GO" id="GO:0008270">
    <property type="term" value="F:zinc ion binding"/>
    <property type="evidence" value="ECO:0007669"/>
    <property type="project" value="UniProtKB-KW"/>
</dbReference>
<evidence type="ECO:0000256" key="6">
    <source>
        <dbReference type="SAM" id="MobiDB-lite"/>
    </source>
</evidence>
<evidence type="ECO:0000313" key="9">
    <source>
        <dbReference type="RefSeq" id="XP_008799428.2"/>
    </source>
</evidence>
<dbReference type="RefSeq" id="XP_008799428.2">
    <property type="nucleotide sequence ID" value="XM_008801206.4"/>
</dbReference>
<dbReference type="Pfam" id="PF00642">
    <property type="entry name" value="zf-CCCH"/>
    <property type="match status" value="1"/>
</dbReference>
<evidence type="ECO:0000259" key="7">
    <source>
        <dbReference type="PROSITE" id="PS50103"/>
    </source>
</evidence>
<keyword evidence="8" id="KW-1185">Reference proteome</keyword>
<keyword evidence="1 5" id="KW-0479">Metal-binding</keyword>
<proteinExistence type="predicted"/>
<evidence type="ECO:0000256" key="3">
    <source>
        <dbReference type="ARBA" id="ARBA00022771"/>
    </source>
</evidence>
<accession>A0A8B7CHM9</accession>
<dbReference type="Gene3D" id="4.10.1000.10">
    <property type="entry name" value="Zinc finger, CCCH-type"/>
    <property type="match status" value="1"/>
</dbReference>
<evidence type="ECO:0000256" key="2">
    <source>
        <dbReference type="ARBA" id="ARBA00022737"/>
    </source>
</evidence>
<dbReference type="KEGG" id="pda:103714072"/>
<dbReference type="GO" id="GO:0003729">
    <property type="term" value="F:mRNA binding"/>
    <property type="evidence" value="ECO:0007669"/>
    <property type="project" value="InterPro"/>
</dbReference>
<evidence type="ECO:0000313" key="8">
    <source>
        <dbReference type="Proteomes" id="UP000228380"/>
    </source>
</evidence>
<evidence type="ECO:0000256" key="1">
    <source>
        <dbReference type="ARBA" id="ARBA00022723"/>
    </source>
</evidence>
<evidence type="ECO:0000256" key="4">
    <source>
        <dbReference type="ARBA" id="ARBA00022833"/>
    </source>
</evidence>
<dbReference type="SMART" id="SM00356">
    <property type="entry name" value="ZnF_C3H1"/>
    <property type="match status" value="2"/>
</dbReference>
<organism evidence="8 9">
    <name type="scientific">Phoenix dactylifera</name>
    <name type="common">Date palm</name>
    <dbReference type="NCBI Taxonomy" id="42345"/>
    <lineage>
        <taxon>Eukaryota</taxon>
        <taxon>Viridiplantae</taxon>
        <taxon>Streptophyta</taxon>
        <taxon>Embryophyta</taxon>
        <taxon>Tracheophyta</taxon>
        <taxon>Spermatophyta</taxon>
        <taxon>Magnoliopsida</taxon>
        <taxon>Liliopsida</taxon>
        <taxon>Arecaceae</taxon>
        <taxon>Coryphoideae</taxon>
        <taxon>Phoeniceae</taxon>
        <taxon>Phoenix</taxon>
    </lineage>
</organism>
<keyword evidence="3 5" id="KW-0863">Zinc-finger</keyword>
<dbReference type="PROSITE" id="PS50103">
    <property type="entry name" value="ZF_C3H1"/>
    <property type="match status" value="2"/>
</dbReference>